<keyword evidence="4" id="KW-0433">Leucine-rich repeat</keyword>
<dbReference type="FunFam" id="3.80.10.10:FF:000400">
    <property type="entry name" value="Nuclear pore complex protein NUP107"/>
    <property type="match status" value="1"/>
</dbReference>
<evidence type="ECO:0000256" key="11">
    <source>
        <dbReference type="SAM" id="Phobius"/>
    </source>
</evidence>
<dbReference type="InterPro" id="IPR046956">
    <property type="entry name" value="RLP23-like"/>
</dbReference>
<organism evidence="14 15">
    <name type="scientific">Daucus carota subsp. sativus</name>
    <name type="common">Carrot</name>
    <dbReference type="NCBI Taxonomy" id="79200"/>
    <lineage>
        <taxon>Eukaryota</taxon>
        <taxon>Viridiplantae</taxon>
        <taxon>Streptophyta</taxon>
        <taxon>Embryophyta</taxon>
        <taxon>Tracheophyta</taxon>
        <taxon>Spermatophyta</taxon>
        <taxon>Magnoliopsida</taxon>
        <taxon>eudicotyledons</taxon>
        <taxon>Gunneridae</taxon>
        <taxon>Pentapetalae</taxon>
        <taxon>asterids</taxon>
        <taxon>campanulids</taxon>
        <taxon>Apiales</taxon>
        <taxon>Apiaceae</taxon>
        <taxon>Apioideae</taxon>
        <taxon>Scandiceae</taxon>
        <taxon>Daucinae</taxon>
        <taxon>Daucus</taxon>
        <taxon>Daucus sect. Daucus</taxon>
    </lineage>
</organism>
<evidence type="ECO:0000256" key="1">
    <source>
        <dbReference type="ARBA" id="ARBA00004251"/>
    </source>
</evidence>
<dbReference type="InterPro" id="IPR003591">
    <property type="entry name" value="Leu-rich_rpt_typical-subtyp"/>
</dbReference>
<keyword evidence="3" id="KW-1003">Cell membrane</keyword>
<evidence type="ECO:0000256" key="5">
    <source>
        <dbReference type="ARBA" id="ARBA00022692"/>
    </source>
</evidence>
<dbReference type="GO" id="GO:0005886">
    <property type="term" value="C:plasma membrane"/>
    <property type="evidence" value="ECO:0007669"/>
    <property type="project" value="UniProtKB-SubCell"/>
</dbReference>
<dbReference type="SUPFAM" id="SSF52047">
    <property type="entry name" value="RNI-like"/>
    <property type="match status" value="1"/>
</dbReference>
<feature type="chain" id="PRO_5042061217" description="Leucine-rich repeat-containing N-terminal plant-type domain-containing protein" evidence="12">
    <location>
        <begin position="20"/>
        <end position="921"/>
    </location>
</feature>
<dbReference type="PRINTS" id="PR00019">
    <property type="entry name" value="LEURICHRPT"/>
</dbReference>
<keyword evidence="15" id="KW-1185">Reference proteome</keyword>
<evidence type="ECO:0000256" key="12">
    <source>
        <dbReference type="SAM" id="SignalP"/>
    </source>
</evidence>
<keyword evidence="6 12" id="KW-0732">Signal</keyword>
<reference evidence="14" key="2">
    <citation type="submission" date="2022-03" db="EMBL/GenBank/DDBJ databases">
        <title>Draft title - Genomic analysis of global carrot germplasm unveils the trajectory of domestication and the origin of high carotenoid orange carrot.</title>
        <authorList>
            <person name="Iorizzo M."/>
            <person name="Ellison S."/>
            <person name="Senalik D."/>
            <person name="Macko-Podgorni A."/>
            <person name="Grzebelus D."/>
            <person name="Bostan H."/>
            <person name="Rolling W."/>
            <person name="Curaba J."/>
            <person name="Simon P."/>
        </authorList>
    </citation>
    <scope>NUCLEOTIDE SEQUENCE</scope>
    <source>
        <tissue evidence="14">Leaf</tissue>
    </source>
</reference>
<sequence>MAAPSSLLFSLFFYILCSACVNTIVNAVTSPILCHEDEKSFLLNFKKSLTLSSDSSSYSKTASWKADNSSDCCSWDGVECDKDTGFVISLDLSNSSISGTLHSNSTLFGLVHLRDLNLADNDFKNSSIPPQISYLSRLSSINLSHSSISGQIPFELSGSLDLTSLDLSSNFLNGTFPVAIFDLPSLTVLNVSYNQNLAGYLPVFNQTSSLRALELDSTKFSGTIPASIGNLQSLTKLRLGRCRFSGSIPASIGNLTELTFLSFTNARFEAGKLSWLDKLTKLNSLYLMYTNLYGEIPSSLANLTKLTTLHLQMNHFTGEIPFQLFNMTELINLSLFDNQLTGSISSSFSQLINLDNLNLKKNNFSGIVEADVFLSLEKLTFLSLSQNNISLLTNHLINSTLSHFTGLELDSCNLKEIPYFLKFQDKLETLSLTGNSIHGQVPAWLWNASDSLVEIYLFRNFLTGMGQNLSVLPGTSLRVIDIKDNMLKGNLPVPPTTIMAYYVANNKLTGEIPSKMCGLRSLKILHLFNNNMTGPIPSCLGNSLSVFNVGGNNFSGMIPQSYSEKCDLRVMDLSQNRLEGQLPRSLSNCRMLRILDLGDNKLEDTFPSWLGTLPQLQVLILHANRFWGATASSPGIGSPFPMLQIIDVSQNSFSGDLPLEYIKNWSAMKFLPSDMELYAYTRTEFQSGKHHWTDTYSSSLTLRNKGVTAEYAKHVNVLCAIDFSSNRFTGKIPDSLGSLKQVQMLNLANNELTGPIPPSLGSLRQLESLDLSVNKLSGAIPHQIAAELNFLSFFNVSYNTLSGPIPQGPQFRTFEKDSYIGNLGLCGLPLSKKCASAKSPEPDNEDVNDSDESLNVSDWAFILTGIGTGLVIGYVLGTNISKRHPWLILKVAEVLTRRSYTRNLESEVTMDEITIFRTNYR</sequence>
<dbReference type="GO" id="GO:0099402">
    <property type="term" value="P:plant organ development"/>
    <property type="evidence" value="ECO:0007669"/>
    <property type="project" value="UniProtKB-ARBA"/>
</dbReference>
<comment type="subcellular location">
    <subcellularLocation>
        <location evidence="1">Cell membrane</location>
        <topology evidence="1">Single-pass type I membrane protein</topology>
    </subcellularLocation>
</comment>
<evidence type="ECO:0000256" key="2">
    <source>
        <dbReference type="ARBA" id="ARBA00009592"/>
    </source>
</evidence>
<dbReference type="FunFam" id="3.80.10.10:FF:000095">
    <property type="entry name" value="LRR receptor-like serine/threonine-protein kinase GSO1"/>
    <property type="match status" value="1"/>
</dbReference>
<evidence type="ECO:0000256" key="8">
    <source>
        <dbReference type="ARBA" id="ARBA00022989"/>
    </source>
</evidence>
<dbReference type="EMBL" id="CP093345">
    <property type="protein sequence ID" value="WOG94755.1"/>
    <property type="molecule type" value="Genomic_DNA"/>
</dbReference>
<proteinExistence type="inferred from homology"/>
<keyword evidence="9 11" id="KW-0472">Membrane</keyword>
<dbReference type="Pfam" id="PF08263">
    <property type="entry name" value="LRRNT_2"/>
    <property type="match status" value="1"/>
</dbReference>
<keyword evidence="5 11" id="KW-0812">Transmembrane</keyword>
<dbReference type="GO" id="GO:0051707">
    <property type="term" value="P:response to other organism"/>
    <property type="evidence" value="ECO:0007669"/>
    <property type="project" value="UniProtKB-ARBA"/>
</dbReference>
<evidence type="ECO:0000313" key="15">
    <source>
        <dbReference type="Proteomes" id="UP000077755"/>
    </source>
</evidence>
<dbReference type="Pfam" id="PF00560">
    <property type="entry name" value="LRR_1"/>
    <property type="match status" value="7"/>
</dbReference>
<evidence type="ECO:0000259" key="13">
    <source>
        <dbReference type="Pfam" id="PF08263"/>
    </source>
</evidence>
<dbReference type="SUPFAM" id="SSF52058">
    <property type="entry name" value="L domain-like"/>
    <property type="match status" value="2"/>
</dbReference>
<dbReference type="PANTHER" id="PTHR48061:SF12">
    <property type="entry name" value="DISEASE RESISTANCE LIKE PROTEIN"/>
    <property type="match status" value="1"/>
</dbReference>
<evidence type="ECO:0000256" key="4">
    <source>
        <dbReference type="ARBA" id="ARBA00022614"/>
    </source>
</evidence>
<dbReference type="GO" id="GO:0006952">
    <property type="term" value="P:defense response"/>
    <property type="evidence" value="ECO:0007669"/>
    <property type="project" value="UniProtKB-ARBA"/>
</dbReference>
<gene>
    <name evidence="14" type="ORF">DCAR_0314052</name>
</gene>
<dbReference type="FunFam" id="3.80.10.10:FF:000213">
    <property type="entry name" value="Tyrosine-sulfated glycopeptide receptor 1"/>
    <property type="match status" value="1"/>
</dbReference>
<dbReference type="PANTHER" id="PTHR48061">
    <property type="entry name" value="LEUCINE-RICH REPEAT RECEPTOR PROTEIN KINASE EMS1-LIKE-RELATED"/>
    <property type="match status" value="1"/>
</dbReference>
<dbReference type="InterPro" id="IPR013210">
    <property type="entry name" value="LRR_N_plant-typ"/>
</dbReference>
<keyword evidence="8 11" id="KW-1133">Transmembrane helix</keyword>
<evidence type="ECO:0000256" key="6">
    <source>
        <dbReference type="ARBA" id="ARBA00022729"/>
    </source>
</evidence>
<evidence type="ECO:0000256" key="9">
    <source>
        <dbReference type="ARBA" id="ARBA00023136"/>
    </source>
</evidence>
<evidence type="ECO:0000313" key="14">
    <source>
        <dbReference type="EMBL" id="WOG94755.1"/>
    </source>
</evidence>
<evidence type="ECO:0000256" key="10">
    <source>
        <dbReference type="ARBA" id="ARBA00023180"/>
    </source>
</evidence>
<dbReference type="GO" id="GO:0009653">
    <property type="term" value="P:anatomical structure morphogenesis"/>
    <property type="evidence" value="ECO:0007669"/>
    <property type="project" value="UniProtKB-ARBA"/>
</dbReference>
<reference evidence="14" key="1">
    <citation type="journal article" date="2016" name="Nat. Genet.">
        <title>A high-quality carrot genome assembly provides new insights into carotenoid accumulation and asterid genome evolution.</title>
        <authorList>
            <person name="Iorizzo M."/>
            <person name="Ellison S."/>
            <person name="Senalik D."/>
            <person name="Zeng P."/>
            <person name="Satapoomin P."/>
            <person name="Huang J."/>
            <person name="Bowman M."/>
            <person name="Iovene M."/>
            <person name="Sanseverino W."/>
            <person name="Cavagnaro P."/>
            <person name="Yildiz M."/>
            <person name="Macko-Podgorni A."/>
            <person name="Moranska E."/>
            <person name="Grzebelus E."/>
            <person name="Grzebelus D."/>
            <person name="Ashrafi H."/>
            <person name="Zheng Z."/>
            <person name="Cheng S."/>
            <person name="Spooner D."/>
            <person name="Van Deynze A."/>
            <person name="Simon P."/>
        </authorList>
    </citation>
    <scope>NUCLEOTIDE SEQUENCE</scope>
    <source>
        <tissue evidence="14">Leaf</tissue>
    </source>
</reference>
<dbReference type="Pfam" id="PF13855">
    <property type="entry name" value="LRR_8"/>
    <property type="match status" value="2"/>
</dbReference>
<comment type="similarity">
    <text evidence="2">Belongs to the RLP family.</text>
</comment>
<dbReference type="AlphaFoldDB" id="A0AAF1AWF0"/>
<name>A0AAF1AWF0_DAUCS</name>
<protein>
    <recommendedName>
        <fullName evidence="13">Leucine-rich repeat-containing N-terminal plant-type domain-containing protein</fullName>
    </recommendedName>
</protein>
<dbReference type="Proteomes" id="UP000077755">
    <property type="component" value="Chromosome 3"/>
</dbReference>
<dbReference type="Gene3D" id="3.80.10.10">
    <property type="entry name" value="Ribonuclease Inhibitor"/>
    <property type="match status" value="3"/>
</dbReference>
<dbReference type="InterPro" id="IPR001611">
    <property type="entry name" value="Leu-rich_rpt"/>
</dbReference>
<dbReference type="InterPro" id="IPR032675">
    <property type="entry name" value="LRR_dom_sf"/>
</dbReference>
<feature type="signal peptide" evidence="12">
    <location>
        <begin position="1"/>
        <end position="19"/>
    </location>
</feature>
<feature type="transmembrane region" description="Helical" evidence="11">
    <location>
        <begin position="859"/>
        <end position="877"/>
    </location>
</feature>
<dbReference type="SMART" id="SM00369">
    <property type="entry name" value="LRR_TYP"/>
    <property type="match status" value="8"/>
</dbReference>
<feature type="domain" description="Leucine-rich repeat-containing N-terminal plant-type" evidence="13">
    <location>
        <begin position="35"/>
        <end position="81"/>
    </location>
</feature>
<keyword evidence="10" id="KW-0325">Glycoprotein</keyword>
<evidence type="ECO:0000256" key="7">
    <source>
        <dbReference type="ARBA" id="ARBA00022737"/>
    </source>
</evidence>
<evidence type="ECO:0000256" key="3">
    <source>
        <dbReference type="ARBA" id="ARBA00022475"/>
    </source>
</evidence>
<dbReference type="KEGG" id="dcr:108212873"/>
<accession>A0AAF1AWF0</accession>
<keyword evidence="7" id="KW-0677">Repeat</keyword>